<sequence length="80" mass="8977">MITGSYKLYISPLRNHSTGSIHDVFDKKFGAWLGAANLASMLRENSEDDNGSVAIALDNWFVSKADYEEMGEDMIVEKFK</sequence>
<name>A0A8H7LA13_9ASCO</name>
<dbReference type="SUPFAM" id="SSF53067">
    <property type="entry name" value="Actin-like ATPase domain"/>
    <property type="match status" value="1"/>
</dbReference>
<reference evidence="1" key="1">
    <citation type="submission" date="2020-10" db="EMBL/GenBank/DDBJ databases">
        <title>The Whole-Genome Sequence of Metschnikowia persimmonesis, a Novel Endophytic Yeast Species Isolated from Medicinal Plant Diospyros kaki Thumb.</title>
        <authorList>
            <person name="Rahmat E."/>
            <person name="Kang Y."/>
        </authorList>
    </citation>
    <scope>NUCLEOTIDE SEQUENCE</scope>
    <source>
        <strain evidence="1">KIOM G15050</strain>
    </source>
</reference>
<dbReference type="Proteomes" id="UP000649328">
    <property type="component" value="Unassembled WGS sequence"/>
</dbReference>
<comment type="caution">
    <text evidence="1">The sequence shown here is derived from an EMBL/GenBank/DDBJ whole genome shotgun (WGS) entry which is preliminary data.</text>
</comment>
<dbReference type="InterPro" id="IPR043129">
    <property type="entry name" value="ATPase_NBD"/>
</dbReference>
<keyword evidence="2" id="KW-1185">Reference proteome</keyword>
<protein>
    <submittedName>
        <fullName evidence="1">Uncharacterized protein</fullName>
    </submittedName>
</protein>
<organism evidence="1 2">
    <name type="scientific">Metschnikowia pulcherrima</name>
    <dbReference type="NCBI Taxonomy" id="27326"/>
    <lineage>
        <taxon>Eukaryota</taxon>
        <taxon>Fungi</taxon>
        <taxon>Dikarya</taxon>
        <taxon>Ascomycota</taxon>
        <taxon>Saccharomycotina</taxon>
        <taxon>Pichiomycetes</taxon>
        <taxon>Metschnikowiaceae</taxon>
        <taxon>Metschnikowia</taxon>
    </lineage>
</organism>
<accession>A0A8H7LA13</accession>
<evidence type="ECO:0000313" key="2">
    <source>
        <dbReference type="Proteomes" id="UP000649328"/>
    </source>
</evidence>
<proteinExistence type="predicted"/>
<dbReference type="EMBL" id="JACBPP010000008">
    <property type="protein sequence ID" value="KAF7999925.1"/>
    <property type="molecule type" value="Genomic_DNA"/>
</dbReference>
<dbReference type="OrthoDB" id="5132116at2759"/>
<evidence type="ECO:0000313" key="1">
    <source>
        <dbReference type="EMBL" id="KAF7999925.1"/>
    </source>
</evidence>
<dbReference type="AlphaFoldDB" id="A0A8H7LA13"/>
<gene>
    <name evidence="1" type="ORF">HF325_005774</name>
</gene>